<feature type="domain" description="Response regulatory" evidence="12">
    <location>
        <begin position="1194"/>
        <end position="1310"/>
    </location>
</feature>
<feature type="domain" description="PAS" evidence="13">
    <location>
        <begin position="814"/>
        <end position="861"/>
    </location>
</feature>
<dbReference type="EC" id="2.7.13.3" evidence="2"/>
<dbReference type="SMART" id="SM00086">
    <property type="entry name" value="PAC"/>
    <property type="match status" value="4"/>
</dbReference>
<dbReference type="InterPro" id="IPR036097">
    <property type="entry name" value="HisK_dim/P_sf"/>
</dbReference>
<feature type="domain" description="PAC" evidence="14">
    <location>
        <begin position="567"/>
        <end position="620"/>
    </location>
</feature>
<keyword evidence="10" id="KW-0812">Transmembrane</keyword>
<feature type="transmembrane region" description="Helical" evidence="10">
    <location>
        <begin position="182"/>
        <end position="200"/>
    </location>
</feature>
<dbReference type="Pfam" id="PF08447">
    <property type="entry name" value="PAS_3"/>
    <property type="match status" value="1"/>
</dbReference>
<dbReference type="PROSITE" id="PS50113">
    <property type="entry name" value="PAC"/>
    <property type="match status" value="4"/>
</dbReference>
<dbReference type="Gene3D" id="3.30.450.20">
    <property type="entry name" value="PAS domain"/>
    <property type="match status" value="4"/>
</dbReference>
<dbReference type="InterPro" id="IPR000700">
    <property type="entry name" value="PAS-assoc_C"/>
</dbReference>
<evidence type="ECO:0000259" key="11">
    <source>
        <dbReference type="PROSITE" id="PS50109"/>
    </source>
</evidence>
<keyword evidence="10" id="KW-1133">Transmembrane helix</keyword>
<dbReference type="InterPro" id="IPR000014">
    <property type="entry name" value="PAS"/>
</dbReference>
<dbReference type="NCBIfam" id="TIGR00229">
    <property type="entry name" value="sensory_box"/>
    <property type="match status" value="4"/>
</dbReference>
<feature type="transmembrane region" description="Helical" evidence="10">
    <location>
        <begin position="106"/>
        <end position="126"/>
    </location>
</feature>
<sequence>MASSQPVPGDRPSSTSAIPQPIDAAMDANLMWQRVTLLYESMPAALAAGLGCAFALVVVNWNVLPHNQLLAWLTYHVILATGRYLLARSFRATRPTATTNRRWHRAFLTGTTLAGVGWGASALILFPESSPTHQVFLAFVLAGVSAGASSTLSARFDAFLSFALPTLTPLILRFLFLNHAQALPMAVCTLLFSLLMIYTASRTSNTVLETLRLKYHNAQLVDQLASQLEEGEQTALLLNVHSEHYRFIMEYAQDIIYRTDRSGRFTFINPAVIRLLGYHETEMLGHRALDLVHPHYRRTTEHFYIRQFLRKIPSTYYEFPLVTRNRQTLWVGQNVQLLLRDQEVIGFQAVMRDISSRKQAEEALRFSQERYRALYESSPEMLLTVDAKGTLLTVNATAAAELGYDADTLIGQPVSLIVHADDQARMQQHFDDCLAHPGNVLRWEFRKIRKDGSHLWVREAARAVRNPDGRVDIVIVCENVTDRKGMEDALTHTRQLLESIVEHIPHMVFLKDARELRFVQFNKAGEQLIGIPREALLGKNDYDFFPREQAEFFTARDREVLTGGTLLDIPAEPIQTKDHGLRWLHTKKLPLYDHTGVPRYLLGISEDITDQKQRQEIEQQRLGQLATQQSVLHKLAEDPAIHSGHPQQAFPVMTEHAAATFAVERASIWLFDETQTTLILQDLFEATPTRHLRGATLSTTQYPAYLRALETEPYSLAAHAAQTDPRTSELTASYLAPLGIVAMLDAPIRRHGRVVGVLCLEHIGPPKTWTSEEEAFAASLAAMATLTLEAADRRQAQEALEQHVRERTGELRRMTAHLQTIIEESPLAMIELDQAGHVTTWNAAATSLFGWTREEVIGQELPYVPSGQEGESDALWASVMSGGAPRGLELRRKRKDGTVIDVNMWGTLLQGPGGQTTGSIGFFIDVTQHKQLEEQLRQAHKMEGIGRLAGGVAHDFNNLLTVINGCATLALEQVRAEDPLHRSLTEILTAGQRAAALTKQLLAFSRRQVLTFQVFDVNEALSSISSMIERLIGEDIVLIRDLTPQPCIIRADRGQIDQVILNLAVNAKDAMPHGGTLTLSTRILLITEETPVPHPALLPGSYTHLSVRDSGTGMDRATLSHIFEPFFTTKEEGKGTGLGLATVYGIIKQSQGFVFADSNPGEGTTFDIYFPSAEAPPLAVGPPPASRPHCGRETILLVEDQQAVRLLLTQALSDYGYTLLEASSGQEALRLVAAAKTPIHILLTDVVMPQMTGPALAERLRQQWPELRVLFMSGYAEGSVLPTFLAEPGTGFIQKPFLPTELARKLRELLDPAK</sequence>
<dbReference type="EMBL" id="CAJNBJ010000001">
    <property type="protein sequence ID" value="CAE6714690.1"/>
    <property type="molecule type" value="Genomic_DNA"/>
</dbReference>
<dbReference type="InterPro" id="IPR003594">
    <property type="entry name" value="HATPase_dom"/>
</dbReference>
<dbReference type="Gene3D" id="3.30.450.40">
    <property type="match status" value="1"/>
</dbReference>
<dbReference type="Pfam" id="PF02518">
    <property type="entry name" value="HATPase_c"/>
    <property type="match status" value="1"/>
</dbReference>
<protein>
    <recommendedName>
        <fullName evidence="2">histidine kinase</fullName>
        <ecNumber evidence="2">2.7.13.3</ecNumber>
    </recommendedName>
</protein>
<dbReference type="GO" id="GO:0004673">
    <property type="term" value="F:protein histidine kinase activity"/>
    <property type="evidence" value="ECO:0007669"/>
    <property type="project" value="UniProtKB-EC"/>
</dbReference>
<dbReference type="PROSITE" id="PS50109">
    <property type="entry name" value="HIS_KIN"/>
    <property type="match status" value="1"/>
</dbReference>
<evidence type="ECO:0000259" key="13">
    <source>
        <dbReference type="PROSITE" id="PS50112"/>
    </source>
</evidence>
<evidence type="ECO:0000256" key="2">
    <source>
        <dbReference type="ARBA" id="ARBA00012438"/>
    </source>
</evidence>
<evidence type="ECO:0000256" key="7">
    <source>
        <dbReference type="ARBA" id="ARBA00022840"/>
    </source>
</evidence>
<dbReference type="InterPro" id="IPR005467">
    <property type="entry name" value="His_kinase_dom"/>
</dbReference>
<feature type="domain" description="PAS" evidence="13">
    <location>
        <begin position="241"/>
        <end position="312"/>
    </location>
</feature>
<dbReference type="SUPFAM" id="SSF47384">
    <property type="entry name" value="Homodimeric domain of signal transducing histidine kinase"/>
    <property type="match status" value="1"/>
</dbReference>
<dbReference type="Gene3D" id="3.30.565.10">
    <property type="entry name" value="Histidine kinase-like ATPase, C-terminal domain"/>
    <property type="match status" value="1"/>
</dbReference>
<feature type="modified residue" description="4-aspartylphosphate" evidence="9">
    <location>
        <position position="1245"/>
    </location>
</feature>
<dbReference type="Pfam" id="PF00512">
    <property type="entry name" value="HisKA"/>
    <property type="match status" value="1"/>
</dbReference>
<dbReference type="PROSITE" id="PS50110">
    <property type="entry name" value="RESPONSE_REGULATORY"/>
    <property type="match status" value="1"/>
</dbReference>
<feature type="domain" description="PAC" evidence="14">
    <location>
        <begin position="315"/>
        <end position="366"/>
    </location>
</feature>
<dbReference type="InterPro" id="IPR004358">
    <property type="entry name" value="Sig_transdc_His_kin-like_C"/>
</dbReference>
<dbReference type="PRINTS" id="PR00344">
    <property type="entry name" value="BCTRLSENSOR"/>
</dbReference>
<evidence type="ECO:0000256" key="8">
    <source>
        <dbReference type="ARBA" id="ARBA00023012"/>
    </source>
</evidence>
<dbReference type="Proteomes" id="UP000675880">
    <property type="component" value="Unassembled WGS sequence"/>
</dbReference>
<feature type="transmembrane region" description="Helical" evidence="10">
    <location>
        <begin position="69"/>
        <end position="86"/>
    </location>
</feature>
<gene>
    <name evidence="15" type="ORF">NSPZN2_11391</name>
</gene>
<feature type="domain" description="PAC" evidence="14">
    <location>
        <begin position="441"/>
        <end position="492"/>
    </location>
</feature>
<reference evidence="15 16" key="1">
    <citation type="submission" date="2021-02" db="EMBL/GenBank/DDBJ databases">
        <authorList>
            <person name="Han P."/>
        </authorList>
    </citation>
    <scope>NUCLEOTIDE SEQUENCE [LARGE SCALE GENOMIC DNA]</scope>
    <source>
        <strain evidence="15">Candidatus Nitrospira sp. ZN2</strain>
    </source>
</reference>
<keyword evidence="16" id="KW-1185">Reference proteome</keyword>
<name>A0ABM8QTL0_9BACT</name>
<organism evidence="15 16">
    <name type="scientific">Nitrospira defluvii</name>
    <dbReference type="NCBI Taxonomy" id="330214"/>
    <lineage>
        <taxon>Bacteria</taxon>
        <taxon>Pseudomonadati</taxon>
        <taxon>Nitrospirota</taxon>
        <taxon>Nitrospiria</taxon>
        <taxon>Nitrospirales</taxon>
        <taxon>Nitrospiraceae</taxon>
        <taxon>Nitrospira</taxon>
    </lineage>
</organism>
<proteinExistence type="predicted"/>
<keyword evidence="4 15" id="KW-0808">Transferase</keyword>
<dbReference type="CDD" id="cd00130">
    <property type="entry name" value="PAS"/>
    <property type="match status" value="4"/>
</dbReference>
<evidence type="ECO:0000259" key="14">
    <source>
        <dbReference type="PROSITE" id="PS50113"/>
    </source>
</evidence>
<dbReference type="SMART" id="SM00388">
    <property type="entry name" value="HisKA"/>
    <property type="match status" value="1"/>
</dbReference>
<dbReference type="InterPro" id="IPR001610">
    <property type="entry name" value="PAC"/>
</dbReference>
<evidence type="ECO:0000259" key="12">
    <source>
        <dbReference type="PROSITE" id="PS50110"/>
    </source>
</evidence>
<dbReference type="InterPro" id="IPR013655">
    <property type="entry name" value="PAS_fold_3"/>
</dbReference>
<dbReference type="CDD" id="cd00082">
    <property type="entry name" value="HisKA"/>
    <property type="match status" value="1"/>
</dbReference>
<evidence type="ECO:0000256" key="6">
    <source>
        <dbReference type="ARBA" id="ARBA00022777"/>
    </source>
</evidence>
<dbReference type="InterPro" id="IPR036890">
    <property type="entry name" value="HATPase_C_sf"/>
</dbReference>
<evidence type="ECO:0000256" key="1">
    <source>
        <dbReference type="ARBA" id="ARBA00000085"/>
    </source>
</evidence>
<feature type="domain" description="Histidine kinase" evidence="11">
    <location>
        <begin position="951"/>
        <end position="1174"/>
    </location>
</feature>
<comment type="catalytic activity">
    <reaction evidence="1">
        <text>ATP + protein L-histidine = ADP + protein N-phospho-L-histidine.</text>
        <dbReference type="EC" id="2.7.13.3"/>
    </reaction>
</comment>
<evidence type="ECO:0000256" key="3">
    <source>
        <dbReference type="ARBA" id="ARBA00022553"/>
    </source>
</evidence>
<evidence type="ECO:0000256" key="5">
    <source>
        <dbReference type="ARBA" id="ARBA00022741"/>
    </source>
</evidence>
<dbReference type="SUPFAM" id="SSF55781">
    <property type="entry name" value="GAF domain-like"/>
    <property type="match status" value="1"/>
</dbReference>
<dbReference type="PANTHER" id="PTHR43065">
    <property type="entry name" value="SENSOR HISTIDINE KINASE"/>
    <property type="match status" value="1"/>
</dbReference>
<dbReference type="SMART" id="SM00387">
    <property type="entry name" value="HATPase_c"/>
    <property type="match status" value="1"/>
</dbReference>
<dbReference type="InterPro" id="IPR001789">
    <property type="entry name" value="Sig_transdc_resp-reg_receiver"/>
</dbReference>
<dbReference type="InterPro" id="IPR013767">
    <property type="entry name" value="PAS_fold"/>
</dbReference>
<feature type="domain" description="PAS" evidence="13">
    <location>
        <begin position="493"/>
        <end position="564"/>
    </location>
</feature>
<keyword evidence="7" id="KW-0067">ATP-binding</keyword>
<dbReference type="InterPro" id="IPR013656">
    <property type="entry name" value="PAS_4"/>
</dbReference>
<dbReference type="SMART" id="SM00065">
    <property type="entry name" value="GAF"/>
    <property type="match status" value="1"/>
</dbReference>
<dbReference type="PROSITE" id="PS50112">
    <property type="entry name" value="PAS"/>
    <property type="match status" value="4"/>
</dbReference>
<dbReference type="Gene3D" id="3.40.50.2300">
    <property type="match status" value="1"/>
</dbReference>
<dbReference type="SUPFAM" id="SSF55785">
    <property type="entry name" value="PYP-like sensor domain (PAS domain)"/>
    <property type="match status" value="4"/>
</dbReference>
<dbReference type="InterPro" id="IPR003018">
    <property type="entry name" value="GAF"/>
</dbReference>
<feature type="transmembrane region" description="Helical" evidence="10">
    <location>
        <begin position="44"/>
        <end position="63"/>
    </location>
</feature>
<dbReference type="SUPFAM" id="SSF55874">
    <property type="entry name" value="ATPase domain of HSP90 chaperone/DNA topoisomerase II/histidine kinase"/>
    <property type="match status" value="1"/>
</dbReference>
<feature type="transmembrane region" description="Helical" evidence="10">
    <location>
        <begin position="132"/>
        <end position="152"/>
    </location>
</feature>
<comment type="caution">
    <text evidence="15">The sequence shown here is derived from an EMBL/GenBank/DDBJ whole genome shotgun (WGS) entry which is preliminary data.</text>
</comment>
<dbReference type="InterPro" id="IPR011006">
    <property type="entry name" value="CheY-like_superfamily"/>
</dbReference>
<evidence type="ECO:0000313" key="16">
    <source>
        <dbReference type="Proteomes" id="UP000675880"/>
    </source>
</evidence>
<dbReference type="Pfam" id="PF01590">
    <property type="entry name" value="GAF"/>
    <property type="match status" value="1"/>
</dbReference>
<keyword evidence="5" id="KW-0547">Nucleotide-binding</keyword>
<dbReference type="Pfam" id="PF08448">
    <property type="entry name" value="PAS_4"/>
    <property type="match status" value="1"/>
</dbReference>
<keyword evidence="3 9" id="KW-0597">Phosphoprotein</keyword>
<keyword evidence="6 15" id="KW-0418">Kinase</keyword>
<accession>A0ABM8QTL0</accession>
<evidence type="ECO:0000256" key="9">
    <source>
        <dbReference type="PROSITE-ProRule" id="PRU00169"/>
    </source>
</evidence>
<dbReference type="SMART" id="SM00448">
    <property type="entry name" value="REC"/>
    <property type="match status" value="1"/>
</dbReference>
<keyword evidence="10" id="KW-0472">Membrane</keyword>
<dbReference type="RefSeq" id="WP_213041141.1">
    <property type="nucleotide sequence ID" value="NZ_CAJNBJ010000001.1"/>
</dbReference>
<dbReference type="Gene3D" id="1.10.287.130">
    <property type="match status" value="1"/>
</dbReference>
<evidence type="ECO:0000256" key="10">
    <source>
        <dbReference type="SAM" id="Phobius"/>
    </source>
</evidence>
<dbReference type="SMART" id="SM00091">
    <property type="entry name" value="PAS"/>
    <property type="match status" value="4"/>
</dbReference>
<dbReference type="InterPro" id="IPR035965">
    <property type="entry name" value="PAS-like_dom_sf"/>
</dbReference>
<dbReference type="Pfam" id="PF00989">
    <property type="entry name" value="PAS"/>
    <property type="match status" value="2"/>
</dbReference>
<dbReference type="SUPFAM" id="SSF52172">
    <property type="entry name" value="CheY-like"/>
    <property type="match status" value="1"/>
</dbReference>
<evidence type="ECO:0000256" key="4">
    <source>
        <dbReference type="ARBA" id="ARBA00022679"/>
    </source>
</evidence>
<dbReference type="InterPro" id="IPR003661">
    <property type="entry name" value="HisK_dim/P_dom"/>
</dbReference>
<keyword evidence="8" id="KW-0902">Two-component regulatory system</keyword>
<evidence type="ECO:0000313" key="15">
    <source>
        <dbReference type="EMBL" id="CAE6714690.1"/>
    </source>
</evidence>
<feature type="domain" description="PAC" evidence="14">
    <location>
        <begin position="886"/>
        <end position="938"/>
    </location>
</feature>
<dbReference type="Pfam" id="PF00072">
    <property type="entry name" value="Response_reg"/>
    <property type="match status" value="1"/>
</dbReference>
<dbReference type="PANTHER" id="PTHR43065:SF42">
    <property type="entry name" value="TWO-COMPONENT SENSOR PPRA"/>
    <property type="match status" value="1"/>
</dbReference>
<feature type="domain" description="PAS" evidence="13">
    <location>
        <begin position="367"/>
        <end position="437"/>
    </location>
</feature>
<dbReference type="InterPro" id="IPR029016">
    <property type="entry name" value="GAF-like_dom_sf"/>
</dbReference>